<gene>
    <name evidence="1" type="ORF">FN976_19660</name>
</gene>
<dbReference type="EMBL" id="VOBQ01000015">
    <property type="protein sequence ID" value="TWO69504.1"/>
    <property type="molecule type" value="Genomic_DNA"/>
</dbReference>
<protein>
    <submittedName>
        <fullName evidence="1">Uncharacterized protein</fullName>
    </submittedName>
</protein>
<accession>A0A562ZMW2</accession>
<comment type="caution">
    <text evidence="1">The sequence shown here is derived from an EMBL/GenBank/DDBJ whole genome shotgun (WGS) entry which is preliminary data.</text>
</comment>
<dbReference type="OrthoDB" id="6943054at2"/>
<dbReference type="Proteomes" id="UP000318199">
    <property type="component" value="Unassembled WGS sequence"/>
</dbReference>
<evidence type="ECO:0000313" key="2">
    <source>
        <dbReference type="Proteomes" id="UP000318199"/>
    </source>
</evidence>
<dbReference type="RefSeq" id="WP_145894762.1">
    <property type="nucleotide sequence ID" value="NZ_VOBQ01000015.1"/>
</dbReference>
<proteinExistence type="predicted"/>
<organism evidence="1 2">
    <name type="scientific">Caenimonas sedimenti</name>
    <dbReference type="NCBI Taxonomy" id="2596921"/>
    <lineage>
        <taxon>Bacteria</taxon>
        <taxon>Pseudomonadati</taxon>
        <taxon>Pseudomonadota</taxon>
        <taxon>Betaproteobacteria</taxon>
        <taxon>Burkholderiales</taxon>
        <taxon>Comamonadaceae</taxon>
        <taxon>Caenimonas</taxon>
    </lineage>
</organism>
<reference evidence="1 2" key="1">
    <citation type="submission" date="2019-07" db="EMBL/GenBank/DDBJ databases">
        <title>Caenimonas sedimenti sp. nov., isolated from activated sludge.</title>
        <authorList>
            <person name="Xu J."/>
        </authorList>
    </citation>
    <scope>NUCLEOTIDE SEQUENCE [LARGE SCALE GENOMIC DNA]</scope>
    <source>
        <strain evidence="1 2">HX-9-20</strain>
    </source>
</reference>
<dbReference type="AlphaFoldDB" id="A0A562ZMW2"/>
<sequence>MTAIAALSCGEIPVVIGDLLVTRATVIPGAVPIPALGDASDFFGGAWAIAGLKQKVVLVNDDCVIAWAGSWVSARVALHDLREWLGYRVPSADEVVKFFQRHTDVKAHGNEFVGWVHEGGYVRQFGYQAERQYNTRFGTIVAGGSGSFAMREAAAHAPRIAPQFGHANAVDIAQLTGHLFGSMLLRAEFHGGDAAPTIRHFFGGGYEVAHRTDGRFAKLGDVTFYIWEAAFSGEDLRLSAPQFVLKQDYCGDFLLIRSVQVKEDGSGRLTIAEEQRHVIEPMIFAAEPADLGSRLSNLELQSSVSVHCIAVRGTVDPTLAFVVERVGMLDRPNFSVSEGQGKVEFRIEQQFLSRISDQIKGELRR</sequence>
<evidence type="ECO:0000313" key="1">
    <source>
        <dbReference type="EMBL" id="TWO69504.1"/>
    </source>
</evidence>
<name>A0A562ZMW2_9BURK</name>
<keyword evidence="2" id="KW-1185">Reference proteome</keyword>